<sequence length="251" mass="29646">METQYFRQYSPALGRDMELKVYGHAGQPMLFIPCQDGRFFDFENYRMADTCGPWIESGQLMVFSIDTLDRETWSDKSGDPYWRIRRYEQWIRYITDEVVPFAQNMVCTRNNWESSPELIAFGCSLGATHAANLFFRRPDLFGGLLALSGIYTAEYGFGSYMDDVTYINSPVHFLPNMPLDHPYIEMYNQRRAVICVGQGPWEIPHETRRLQGILENRGIHAWVDYWGWDCEHDWPWWYKQVAYFMPYLLGN</sequence>
<dbReference type="InterPro" id="IPR029058">
    <property type="entry name" value="AB_hydrolase_fold"/>
</dbReference>
<accession>A0ABS9CMM9</accession>
<dbReference type="RefSeq" id="WP_235323378.1">
    <property type="nucleotide sequence ID" value="NZ_JAFBIT010000002.1"/>
</dbReference>
<dbReference type="EMBL" id="JAFBIT010000002">
    <property type="protein sequence ID" value="MCF2652319.1"/>
    <property type="molecule type" value="Genomic_DNA"/>
</dbReference>
<dbReference type="InterPro" id="IPR050583">
    <property type="entry name" value="Mycobacterial_A85_antigen"/>
</dbReference>
<proteinExistence type="predicted"/>
<protein>
    <submittedName>
        <fullName evidence="1">Esterase family protein</fullName>
    </submittedName>
</protein>
<dbReference type="Proteomes" id="UP001299220">
    <property type="component" value="Unassembled WGS sequence"/>
</dbReference>
<dbReference type="Pfam" id="PF00756">
    <property type="entry name" value="Esterase"/>
    <property type="match status" value="1"/>
</dbReference>
<keyword evidence="2" id="KW-1185">Reference proteome</keyword>
<name>A0ABS9CMM9_9FIRM</name>
<reference evidence="1 2" key="1">
    <citation type="submission" date="2020-12" db="EMBL/GenBank/DDBJ databases">
        <title>Whole genome sequences of gut porcine anaerobes.</title>
        <authorList>
            <person name="Kubasova T."/>
            <person name="Jahodarova E."/>
            <person name="Rychlik I."/>
        </authorList>
    </citation>
    <scope>NUCLEOTIDE SEQUENCE [LARGE SCALE GENOMIC DNA]</scope>
    <source>
        <strain evidence="1 2">An867</strain>
    </source>
</reference>
<dbReference type="PANTHER" id="PTHR48098:SF3">
    <property type="entry name" value="IRON(III) ENTEROBACTIN ESTERASE"/>
    <property type="match status" value="1"/>
</dbReference>
<gene>
    <name evidence="1" type="ORF">JQM67_06875</name>
</gene>
<dbReference type="InterPro" id="IPR000801">
    <property type="entry name" value="Esterase-like"/>
</dbReference>
<comment type="caution">
    <text evidence="1">The sequence shown here is derived from an EMBL/GenBank/DDBJ whole genome shotgun (WGS) entry which is preliminary data.</text>
</comment>
<evidence type="ECO:0000313" key="1">
    <source>
        <dbReference type="EMBL" id="MCF2652319.1"/>
    </source>
</evidence>
<organism evidence="1 2">
    <name type="scientific">Anaeromassilibacillus senegalensis</name>
    <dbReference type="NCBI Taxonomy" id="1673717"/>
    <lineage>
        <taxon>Bacteria</taxon>
        <taxon>Bacillati</taxon>
        <taxon>Bacillota</taxon>
        <taxon>Clostridia</taxon>
        <taxon>Eubacteriales</taxon>
        <taxon>Acutalibacteraceae</taxon>
        <taxon>Anaeromassilibacillus</taxon>
    </lineage>
</organism>
<dbReference type="Gene3D" id="3.40.50.1820">
    <property type="entry name" value="alpha/beta hydrolase"/>
    <property type="match status" value="1"/>
</dbReference>
<evidence type="ECO:0000313" key="2">
    <source>
        <dbReference type="Proteomes" id="UP001299220"/>
    </source>
</evidence>
<dbReference type="SUPFAM" id="SSF53474">
    <property type="entry name" value="alpha/beta-Hydrolases"/>
    <property type="match status" value="1"/>
</dbReference>
<dbReference type="PANTHER" id="PTHR48098">
    <property type="entry name" value="ENTEROCHELIN ESTERASE-RELATED"/>
    <property type="match status" value="1"/>
</dbReference>